<dbReference type="Pfam" id="PF00078">
    <property type="entry name" value="RVT_1"/>
    <property type="match status" value="1"/>
</dbReference>
<proteinExistence type="predicted"/>
<evidence type="ECO:0000313" key="3">
    <source>
        <dbReference type="EMBL" id="CAK0865883.1"/>
    </source>
</evidence>
<dbReference type="PANTHER" id="PTHR20836:SF0">
    <property type="entry name" value="4-HYDROXY-TETRAHYDRODIPICOLINATE REDUCTASE 1, CHLOROPLASTIC-RELATED"/>
    <property type="match status" value="1"/>
</dbReference>
<evidence type="ECO:0000313" key="4">
    <source>
        <dbReference type="Proteomes" id="UP001189429"/>
    </source>
</evidence>
<comment type="caution">
    <text evidence="3">The sequence shown here is derived from an EMBL/GenBank/DDBJ whole genome shotgun (WGS) entry which is preliminary data.</text>
</comment>
<sequence length="1350" mass="146255">APGPPLGAAAMGGDVAVSVSADAAASLPVPAPVPRAAAEQPHGAARTPAGWRPVVLLSGLPGPLAAESAAACLRQGWELSPVGLTGPKALPRYEVPCVTTEGTSNGPAGVTISLVSSNDPLAQRAAVEEALRKYGDRLVAVDCTHPSSRTRSGGASLATAGASATNRPSDPDLGSGPNARAPPEPAALPASASWLQVAPGAPGRGGPRGTRGCLRRGAAGAVRAVMANAELFASTGCPFVMGTTGGDQEALQKLVGDAGVYALIASNMCKQIVALQAGVERMAADFPGAFSGYPASAGATSAQRSLAILSPHPRRSAGPREATSHLDRARCGVGEGHCAAGPGFPGCPARAVEAVPAPSGAAGLAALERPPADRAGSTHKTSAVDLLWEDPAPDLLRSEGQLDTMRIEESHQKTKADTSGTARDMVNSFQGLGLDFSVEQIQMIRVAAPLKALSHGHTEPAKEYERHQPRTWEALSSLMRTAAEQTVGRGRDETVGVPYLPRDLDMVRHKKKLVAEAWQGVVDAPGPVEMRSAKAAHEAAKTALSRFKYRVRARRVRDRIRGLEQAAGQSDLGAINSIMASMGLADEVGHDRRAGQGFTVEEAKGQVCKLGESPVEASIDVRTHIQPRPTDERLGWRPAAHEVRNALLGMKQSAAGTDEISKILLTAGGLELLYEFSVVVQHMWDQPPDQWRHLAHEVYGVMLFKGKRSRADVTKYRRIMIISPVARVIARIIAQRLAAFAEREDRLLSNQYGFRRHRSVLGPIMVLTILLEMAADAPPSDDERLMAIFADIEKAYPSTVRDVCFESLKVLGVPDRALHLLESLQSLALYRIGGKEGYSSSFRVFRGLKEGCPASPVTFNLLRSQIIRHFEQEAGQAGLGVTVADTTETLHYRRRRRQQGPPPESTTRRLITLLFADDTNILTRFRDQRRAEELLERILLEWGLKVNQTKCERLMNGTDHGQNASARFLGAMRRGDGDYGTDTTTRFNKAKVAWNKMFKRMPEWGLSDKLLGQFIQATVLNTFIFGCEVRPFSAKELRSYEVFWNRARRKELDKAVREHVGQAKAVQQVMEDLYQHPQLLSPQYHRRQLRTQYNAVYEANNDQRWLFRLKTAIVKSLAASTPHTATALHVMDALAQMVADKKRGAAASQGARPDSPSKKGKTKGKGKGKPKTDSADAVLTCLVRDHLHMRNDVGNLKAAANLMIIVLCNTLKVEIDASAKVWTDNMSQDDSAHPLGCGKRTVIFGALLSIFGNLEEGADESQKAAAGSLKRLSPSQMDAFVAGCKSRHNKYDEKRPWIFTLSVRPGVDSDQRKNVHALVGINAQKKIRVVHEAPRQGPEAEELWEWLKKQ</sequence>
<keyword evidence="4" id="KW-1185">Reference proteome</keyword>
<dbReference type="PROSITE" id="PS50878">
    <property type="entry name" value="RT_POL"/>
    <property type="match status" value="1"/>
</dbReference>
<dbReference type="InterPro" id="IPR043502">
    <property type="entry name" value="DNA/RNA_pol_sf"/>
</dbReference>
<feature type="compositionally biased region" description="Basic residues" evidence="1">
    <location>
        <begin position="1158"/>
        <end position="1169"/>
    </location>
</feature>
<accession>A0ABN9V076</accession>
<feature type="region of interest" description="Disordered" evidence="1">
    <location>
        <begin position="144"/>
        <end position="189"/>
    </location>
</feature>
<organism evidence="3 4">
    <name type="scientific">Prorocentrum cordatum</name>
    <dbReference type="NCBI Taxonomy" id="2364126"/>
    <lineage>
        <taxon>Eukaryota</taxon>
        <taxon>Sar</taxon>
        <taxon>Alveolata</taxon>
        <taxon>Dinophyceae</taxon>
        <taxon>Prorocentrales</taxon>
        <taxon>Prorocentraceae</taxon>
        <taxon>Prorocentrum</taxon>
    </lineage>
</organism>
<dbReference type="InterPro" id="IPR000477">
    <property type="entry name" value="RT_dom"/>
</dbReference>
<dbReference type="Proteomes" id="UP001189429">
    <property type="component" value="Unassembled WGS sequence"/>
</dbReference>
<feature type="domain" description="Reverse transcriptase" evidence="2">
    <location>
        <begin position="685"/>
        <end position="973"/>
    </location>
</feature>
<evidence type="ECO:0000256" key="1">
    <source>
        <dbReference type="SAM" id="MobiDB-lite"/>
    </source>
</evidence>
<dbReference type="InterPro" id="IPR023940">
    <property type="entry name" value="DHDPR_bac"/>
</dbReference>
<name>A0ABN9V076_9DINO</name>
<gene>
    <name evidence="3" type="ORF">PCOR1329_LOCUS53290</name>
</gene>
<feature type="region of interest" description="Disordered" evidence="1">
    <location>
        <begin position="1142"/>
        <end position="1173"/>
    </location>
</feature>
<dbReference type="SUPFAM" id="SSF56672">
    <property type="entry name" value="DNA/RNA polymerases"/>
    <property type="match status" value="1"/>
</dbReference>
<dbReference type="EMBL" id="CAUYUJ010016494">
    <property type="protein sequence ID" value="CAK0865883.1"/>
    <property type="molecule type" value="Genomic_DNA"/>
</dbReference>
<dbReference type="Gene3D" id="3.40.50.720">
    <property type="entry name" value="NAD(P)-binding Rossmann-like Domain"/>
    <property type="match status" value="1"/>
</dbReference>
<reference evidence="3" key="1">
    <citation type="submission" date="2023-10" db="EMBL/GenBank/DDBJ databases">
        <authorList>
            <person name="Chen Y."/>
            <person name="Shah S."/>
            <person name="Dougan E. K."/>
            <person name="Thang M."/>
            <person name="Chan C."/>
        </authorList>
    </citation>
    <scope>NUCLEOTIDE SEQUENCE [LARGE SCALE GENOMIC DNA]</scope>
</reference>
<dbReference type="PANTHER" id="PTHR20836">
    <property type="entry name" value="DIHYDRODIPICOLINATE REDUCTASE"/>
    <property type="match status" value="1"/>
</dbReference>
<protein>
    <recommendedName>
        <fullName evidence="2">Reverse transcriptase domain-containing protein</fullName>
    </recommendedName>
</protein>
<feature type="non-terminal residue" evidence="3">
    <location>
        <position position="1"/>
    </location>
</feature>
<evidence type="ECO:0000259" key="2">
    <source>
        <dbReference type="PROSITE" id="PS50878"/>
    </source>
</evidence>
<feature type="compositionally biased region" description="Low complexity" evidence="1">
    <location>
        <begin position="150"/>
        <end position="165"/>
    </location>
</feature>